<evidence type="ECO:0000256" key="2">
    <source>
        <dbReference type="ARBA" id="ARBA00022475"/>
    </source>
</evidence>
<feature type="transmembrane region" description="Helical" evidence="8">
    <location>
        <begin position="274"/>
        <end position="294"/>
    </location>
</feature>
<feature type="transmembrane region" description="Helical" evidence="8">
    <location>
        <begin position="329"/>
        <end position="348"/>
    </location>
</feature>
<feature type="transmembrane region" description="Helical" evidence="8">
    <location>
        <begin position="355"/>
        <end position="375"/>
    </location>
</feature>
<feature type="transmembrane region" description="Helical" evidence="8">
    <location>
        <begin position="203"/>
        <end position="232"/>
    </location>
</feature>
<keyword evidence="7 8" id="KW-0472">Membrane</keyword>
<evidence type="ECO:0000256" key="3">
    <source>
        <dbReference type="ARBA" id="ARBA00022676"/>
    </source>
</evidence>
<keyword evidence="4" id="KW-0808">Transferase</keyword>
<reference evidence="9" key="2">
    <citation type="journal article" date="2024" name="Environ. Microbiol.">
        <title>Genome analysis and description of Tunturibacter gen. nov. expands the diversity of Terriglobia in tundra soils.</title>
        <authorList>
            <person name="Messyasz A."/>
            <person name="Mannisto M.K."/>
            <person name="Kerkhof L.J."/>
            <person name="Haggblom M.M."/>
        </authorList>
    </citation>
    <scope>NUCLEOTIDE SEQUENCE</scope>
    <source>
        <strain evidence="9">M8UP39</strain>
    </source>
</reference>
<feature type="transmembrane region" description="Helical" evidence="8">
    <location>
        <begin position="306"/>
        <end position="323"/>
    </location>
</feature>
<feature type="transmembrane region" description="Helical" evidence="8">
    <location>
        <begin position="139"/>
        <end position="158"/>
    </location>
</feature>
<organism evidence="9">
    <name type="scientific">Tunturiibacter gelidiferens</name>
    <dbReference type="NCBI Taxonomy" id="3069689"/>
    <lineage>
        <taxon>Bacteria</taxon>
        <taxon>Pseudomonadati</taxon>
        <taxon>Acidobacteriota</taxon>
        <taxon>Terriglobia</taxon>
        <taxon>Terriglobales</taxon>
        <taxon>Acidobacteriaceae</taxon>
        <taxon>Tunturiibacter</taxon>
    </lineage>
</organism>
<feature type="transmembrane region" description="Helical" evidence="8">
    <location>
        <begin position="244"/>
        <end position="262"/>
    </location>
</feature>
<feature type="transmembrane region" description="Helical" evidence="8">
    <location>
        <begin position="101"/>
        <end position="119"/>
    </location>
</feature>
<evidence type="ECO:0000256" key="1">
    <source>
        <dbReference type="ARBA" id="ARBA00004651"/>
    </source>
</evidence>
<comment type="subcellular location">
    <subcellularLocation>
        <location evidence="1">Cell membrane</location>
        <topology evidence="1">Multi-pass membrane protein</topology>
    </subcellularLocation>
</comment>
<dbReference type="RefSeq" id="WP_353073336.1">
    <property type="nucleotide sequence ID" value="NZ_CP132938.1"/>
</dbReference>
<evidence type="ECO:0000256" key="4">
    <source>
        <dbReference type="ARBA" id="ARBA00022679"/>
    </source>
</evidence>
<protein>
    <recommendedName>
        <fullName evidence="10">Glycosyltransferase RgtA/B/C/D-like domain-containing protein</fullName>
    </recommendedName>
</protein>
<sequence>MKRPGSIPFPILRALEAALLLVSAIFLILHAFHLSADFPNHSPWMDWAKYTDEGWYGDAAIRHFLRGHWYVPGDFNPAAALPIWPLLEAALFRFTGVSLTAARGLTVAIFGLILAASYLLLRRWQNLTAPAGQKPTTTLAPAIAVLLLAVSPFCYVFTRMAILEPLLILLTLLALLAASYADLQPESLPTNLRTRLHQAIPIVSLGLLLPLMVLTKTTAIFLLPSVAWILWARAGYRIRPFLRLILPAAALAAITWIAYYAFIVRPHFLDDYHYLFSANAYTGITPATALSVLGDTITDGLWIGNILYPLALLAIFSAFLLRPRLLRNPLIPALLLWAAGYAAFLAYHNNLQPRYYLVLAIPLTLLIPVVFSTLWTLPQPNSEPLSALRRLGTASILAVLAVLTVTDARQTLHYVRTPDYTFTSAAAQIRKIVSADHTHNPLILSISGSNLSLMTGLPSICDDFGTMDLAVRVKAYHPGWYVAWNQVDDDKMDALTPTYHLQRVAAFPAMDDPERNLLILYRLDPATPGTPPRRHRKPVIPRLLQTSFGQQPSPIQLEH</sequence>
<name>A0AAU7Z4S7_9BACT</name>
<evidence type="ECO:0000256" key="6">
    <source>
        <dbReference type="ARBA" id="ARBA00022989"/>
    </source>
</evidence>
<dbReference type="KEGG" id="tgi:RBB81_08110"/>
<dbReference type="EMBL" id="CP132938">
    <property type="protein sequence ID" value="XCB23877.1"/>
    <property type="molecule type" value="Genomic_DNA"/>
</dbReference>
<evidence type="ECO:0000256" key="5">
    <source>
        <dbReference type="ARBA" id="ARBA00022692"/>
    </source>
</evidence>
<keyword evidence="6 8" id="KW-1133">Transmembrane helix</keyword>
<keyword evidence="5 8" id="KW-0812">Transmembrane</keyword>
<keyword evidence="3" id="KW-0328">Glycosyltransferase</keyword>
<dbReference type="GO" id="GO:0016763">
    <property type="term" value="F:pentosyltransferase activity"/>
    <property type="evidence" value="ECO:0007669"/>
    <property type="project" value="TreeGrafter"/>
</dbReference>
<dbReference type="PANTHER" id="PTHR33908:SF11">
    <property type="entry name" value="MEMBRANE PROTEIN"/>
    <property type="match status" value="1"/>
</dbReference>
<proteinExistence type="predicted"/>
<evidence type="ECO:0000313" key="9">
    <source>
        <dbReference type="EMBL" id="XCB23877.1"/>
    </source>
</evidence>
<accession>A0AAU7Z4S7</accession>
<evidence type="ECO:0000256" key="8">
    <source>
        <dbReference type="SAM" id="Phobius"/>
    </source>
</evidence>
<dbReference type="InterPro" id="IPR050297">
    <property type="entry name" value="LipidA_mod_glycosyltrf_83"/>
</dbReference>
<dbReference type="AlphaFoldDB" id="A0AAU7Z4S7"/>
<dbReference type="PANTHER" id="PTHR33908">
    <property type="entry name" value="MANNOSYLTRANSFERASE YKCB-RELATED"/>
    <property type="match status" value="1"/>
</dbReference>
<keyword evidence="2" id="KW-1003">Cell membrane</keyword>
<evidence type="ECO:0008006" key="10">
    <source>
        <dbReference type="Google" id="ProtNLM"/>
    </source>
</evidence>
<evidence type="ECO:0000256" key="7">
    <source>
        <dbReference type="ARBA" id="ARBA00023136"/>
    </source>
</evidence>
<gene>
    <name evidence="9" type="ORF">RBB81_08110</name>
</gene>
<feature type="transmembrane region" description="Helical" evidence="8">
    <location>
        <begin position="12"/>
        <end position="32"/>
    </location>
</feature>
<reference evidence="9" key="1">
    <citation type="submission" date="2023-08" db="EMBL/GenBank/DDBJ databases">
        <authorList>
            <person name="Messyasz A."/>
            <person name="Mannisto M.K."/>
            <person name="Kerkhof L.J."/>
            <person name="Haggblom M."/>
        </authorList>
    </citation>
    <scope>NUCLEOTIDE SEQUENCE</scope>
    <source>
        <strain evidence="9">M8UP39</strain>
    </source>
</reference>
<dbReference type="GO" id="GO:0005886">
    <property type="term" value="C:plasma membrane"/>
    <property type="evidence" value="ECO:0007669"/>
    <property type="project" value="UniProtKB-SubCell"/>
</dbReference>
<dbReference type="GO" id="GO:0009103">
    <property type="term" value="P:lipopolysaccharide biosynthetic process"/>
    <property type="evidence" value="ECO:0007669"/>
    <property type="project" value="UniProtKB-ARBA"/>
</dbReference>
<feature type="transmembrane region" description="Helical" evidence="8">
    <location>
        <begin position="387"/>
        <end position="406"/>
    </location>
</feature>